<keyword evidence="2" id="KW-1185">Reference proteome</keyword>
<evidence type="ECO:0000313" key="1">
    <source>
        <dbReference type="EMBL" id="KAK3248992.1"/>
    </source>
</evidence>
<name>A0AAE0F2I2_9CHLO</name>
<gene>
    <name evidence="1" type="ORF">CYMTET_41570</name>
</gene>
<dbReference type="AlphaFoldDB" id="A0AAE0F2I2"/>
<feature type="non-terminal residue" evidence="1">
    <location>
        <position position="1"/>
    </location>
</feature>
<dbReference type="EMBL" id="LGRX02027651">
    <property type="protein sequence ID" value="KAK3248992.1"/>
    <property type="molecule type" value="Genomic_DNA"/>
</dbReference>
<proteinExistence type="predicted"/>
<dbReference type="Proteomes" id="UP001190700">
    <property type="component" value="Unassembled WGS sequence"/>
</dbReference>
<sequence>ACNNFEVALRLEVQSRLEAKEVEEAIFLVVAVTILSSYEWLQRGRLAKIVGGDGPFHWPRKKHAKAIEDELLKIVNKEDSDEDTALLTDFFGMSPNPWGFGVARLQAPGVLEALLPEGHPGGTAVGQASGNFP</sequence>
<evidence type="ECO:0000313" key="2">
    <source>
        <dbReference type="Proteomes" id="UP001190700"/>
    </source>
</evidence>
<protein>
    <submittedName>
        <fullName evidence="1">Uncharacterized protein</fullName>
    </submittedName>
</protein>
<comment type="caution">
    <text evidence="1">The sequence shown here is derived from an EMBL/GenBank/DDBJ whole genome shotgun (WGS) entry which is preliminary data.</text>
</comment>
<organism evidence="1 2">
    <name type="scientific">Cymbomonas tetramitiformis</name>
    <dbReference type="NCBI Taxonomy" id="36881"/>
    <lineage>
        <taxon>Eukaryota</taxon>
        <taxon>Viridiplantae</taxon>
        <taxon>Chlorophyta</taxon>
        <taxon>Pyramimonadophyceae</taxon>
        <taxon>Pyramimonadales</taxon>
        <taxon>Pyramimonadaceae</taxon>
        <taxon>Cymbomonas</taxon>
    </lineage>
</organism>
<accession>A0AAE0F2I2</accession>
<reference evidence="1 2" key="1">
    <citation type="journal article" date="2015" name="Genome Biol. Evol.">
        <title>Comparative Genomics of a Bacterivorous Green Alga Reveals Evolutionary Causalities and Consequences of Phago-Mixotrophic Mode of Nutrition.</title>
        <authorList>
            <person name="Burns J.A."/>
            <person name="Paasch A."/>
            <person name="Narechania A."/>
            <person name="Kim E."/>
        </authorList>
    </citation>
    <scope>NUCLEOTIDE SEQUENCE [LARGE SCALE GENOMIC DNA]</scope>
    <source>
        <strain evidence="1 2">PLY_AMNH</strain>
    </source>
</reference>